<accession>A0A6P9F5S1</accession>
<evidence type="ECO:0000256" key="1">
    <source>
        <dbReference type="SAM" id="MobiDB-lite"/>
    </source>
</evidence>
<dbReference type="GeneID" id="118356493"/>
<dbReference type="Proteomes" id="UP000515165">
    <property type="component" value="Chromosome X"/>
</dbReference>
<feature type="region of interest" description="Disordered" evidence="1">
    <location>
        <begin position="77"/>
        <end position="277"/>
    </location>
</feature>
<proteinExistence type="predicted"/>
<reference evidence="3" key="1">
    <citation type="submission" date="2025-08" db="UniProtKB">
        <authorList>
            <consortium name="RefSeq"/>
        </authorList>
    </citation>
    <scope>IDENTIFICATION</scope>
    <source>
        <tissue evidence="3">Blood</tissue>
    </source>
</reference>
<evidence type="ECO:0000313" key="3">
    <source>
        <dbReference type="RefSeq" id="XP_035581324.1"/>
    </source>
</evidence>
<feature type="region of interest" description="Disordered" evidence="1">
    <location>
        <begin position="1"/>
        <end position="48"/>
    </location>
</feature>
<protein>
    <submittedName>
        <fullName evidence="3">Formin-like protein 20</fullName>
    </submittedName>
</protein>
<organism evidence="2 3">
    <name type="scientific">Zalophus californianus</name>
    <name type="common">California sealion</name>
    <dbReference type="NCBI Taxonomy" id="9704"/>
    <lineage>
        <taxon>Eukaryota</taxon>
        <taxon>Metazoa</taxon>
        <taxon>Chordata</taxon>
        <taxon>Craniata</taxon>
        <taxon>Vertebrata</taxon>
        <taxon>Euteleostomi</taxon>
        <taxon>Mammalia</taxon>
        <taxon>Eutheria</taxon>
        <taxon>Laurasiatheria</taxon>
        <taxon>Carnivora</taxon>
        <taxon>Caniformia</taxon>
        <taxon>Pinnipedia</taxon>
        <taxon>Otariidae</taxon>
        <taxon>Zalophus</taxon>
    </lineage>
</organism>
<dbReference type="KEGG" id="zca:118356493"/>
<gene>
    <name evidence="3" type="primary">LOC118356493</name>
</gene>
<keyword evidence="2" id="KW-1185">Reference proteome</keyword>
<evidence type="ECO:0000313" key="2">
    <source>
        <dbReference type="Proteomes" id="UP000515165"/>
    </source>
</evidence>
<sequence>MAVLLHGHQRALPPRPLPPPFAKEKRPSPGHRAPTWRLPRPRPPPAALLSWGSTLPLLGLRASAEPRPLSLHGACPKARARLSEAQRRSPRLPAVAIIRSGPPSLPPRLCRTPQETHWSARGPRAPTPTPSQSVPDPPSGLPPEASVTLRPPAGHTQRAAAAAAPGHGPGGRQRGPPPTARGQRGPEHRALRPWPLLAAAPPLPPQTAFRRGPWPARVSAEGRRPPKQGRRHGPVPGPGCVSGQLPRDGAGQGRGRPGTGQPHVCPCSPGPGPFPAERDRAIASTAALLSPRSARILGWTPHGPFQLRPDNPSTVPGA</sequence>
<feature type="compositionally biased region" description="Pro residues" evidence="1">
    <location>
        <begin position="125"/>
        <end position="141"/>
    </location>
</feature>
<dbReference type="RefSeq" id="XP_035581324.1">
    <property type="nucleotide sequence ID" value="XM_035725431.1"/>
</dbReference>
<name>A0A6P9F5S1_ZALCA</name>
<dbReference type="AlphaFoldDB" id="A0A6P9F5S1"/>
<feature type="compositionally biased region" description="Low complexity" evidence="1">
    <location>
        <begin position="151"/>
        <end position="166"/>
    </location>
</feature>